<dbReference type="OrthoDB" id="264354at2759"/>
<feature type="compositionally biased region" description="Polar residues" evidence="10">
    <location>
        <begin position="51"/>
        <end position="62"/>
    </location>
</feature>
<dbReference type="GO" id="GO:0005789">
    <property type="term" value="C:endoplasmic reticulum membrane"/>
    <property type="evidence" value="ECO:0007669"/>
    <property type="project" value="TreeGrafter"/>
</dbReference>
<sequence length="110" mass="12143">ENLQVFQRQDGYLTDSVASTERSSSPSLAKPNSAPSLSGSSLGLRDTGSSYTNDVNKLNGVSNHDLLDDDKERDVCQISRNPSDADNPSKYPCAYSDSIKFVHQDCQLWW</sequence>
<comment type="subcellular location">
    <subcellularLocation>
        <location evidence="2">Membrane</location>
        <topology evidence="2">Multi-pass membrane protein</topology>
    </subcellularLocation>
</comment>
<dbReference type="EC" id="2.3.2.27" evidence="4"/>
<evidence type="ECO:0000256" key="5">
    <source>
        <dbReference type="ARBA" id="ARBA00022679"/>
    </source>
</evidence>
<dbReference type="Gene3D" id="3.30.40.10">
    <property type="entry name" value="Zinc/RING finger domain, C3HC4 (zinc finger)"/>
    <property type="match status" value="1"/>
</dbReference>
<proteinExistence type="predicted"/>
<keyword evidence="12" id="KW-1185">Reference proteome</keyword>
<organism evidence="11 12">
    <name type="scientific">Olea europaea subsp. europaea</name>
    <dbReference type="NCBI Taxonomy" id="158383"/>
    <lineage>
        <taxon>Eukaryota</taxon>
        <taxon>Viridiplantae</taxon>
        <taxon>Streptophyta</taxon>
        <taxon>Embryophyta</taxon>
        <taxon>Tracheophyta</taxon>
        <taxon>Spermatophyta</taxon>
        <taxon>Magnoliopsida</taxon>
        <taxon>eudicotyledons</taxon>
        <taxon>Gunneridae</taxon>
        <taxon>Pentapetalae</taxon>
        <taxon>asterids</taxon>
        <taxon>lamiids</taxon>
        <taxon>Lamiales</taxon>
        <taxon>Oleaceae</taxon>
        <taxon>Oleeae</taxon>
        <taxon>Olea</taxon>
    </lineage>
</organism>
<evidence type="ECO:0000313" key="11">
    <source>
        <dbReference type="EMBL" id="CAA2983384.1"/>
    </source>
</evidence>
<accession>A0A8S0RTG0</accession>
<keyword evidence="8" id="KW-1133">Transmembrane helix</keyword>
<feature type="non-terminal residue" evidence="11">
    <location>
        <position position="1"/>
    </location>
</feature>
<dbReference type="PANTHER" id="PTHR13145:SF0">
    <property type="entry name" value="E3 UBIQUITIN-PROTEIN LIGASE MARCHF6"/>
    <property type="match status" value="1"/>
</dbReference>
<evidence type="ECO:0000256" key="6">
    <source>
        <dbReference type="ARBA" id="ARBA00022692"/>
    </source>
</evidence>
<keyword evidence="9" id="KW-0472">Membrane</keyword>
<dbReference type="InterPro" id="IPR013083">
    <property type="entry name" value="Znf_RING/FYVE/PHD"/>
</dbReference>
<gene>
    <name evidence="11" type="ORF">OLEA9_A050283</name>
</gene>
<feature type="compositionally biased region" description="Low complexity" evidence="10">
    <location>
        <begin position="33"/>
        <end position="50"/>
    </location>
</feature>
<evidence type="ECO:0000256" key="8">
    <source>
        <dbReference type="ARBA" id="ARBA00022989"/>
    </source>
</evidence>
<reference evidence="11 12" key="1">
    <citation type="submission" date="2019-12" db="EMBL/GenBank/DDBJ databases">
        <authorList>
            <person name="Alioto T."/>
            <person name="Alioto T."/>
            <person name="Gomez Garrido J."/>
        </authorList>
    </citation>
    <scope>NUCLEOTIDE SEQUENCE [LARGE SCALE GENOMIC DNA]</scope>
</reference>
<evidence type="ECO:0000256" key="3">
    <source>
        <dbReference type="ARBA" id="ARBA00004906"/>
    </source>
</evidence>
<keyword evidence="5" id="KW-0808">Transferase</keyword>
<comment type="pathway">
    <text evidence="3">Protein modification; protein ubiquitination.</text>
</comment>
<dbReference type="AlphaFoldDB" id="A0A8S0RTG0"/>
<evidence type="ECO:0000256" key="2">
    <source>
        <dbReference type="ARBA" id="ARBA00004141"/>
    </source>
</evidence>
<comment type="catalytic activity">
    <reaction evidence="1">
        <text>S-ubiquitinyl-[E2 ubiquitin-conjugating enzyme]-L-cysteine + [acceptor protein]-L-lysine = [E2 ubiquitin-conjugating enzyme]-L-cysteine + N(6)-ubiquitinyl-[acceptor protein]-L-lysine.</text>
        <dbReference type="EC" id="2.3.2.27"/>
    </reaction>
</comment>
<dbReference type="Proteomes" id="UP000594638">
    <property type="component" value="Unassembled WGS sequence"/>
</dbReference>
<dbReference type="GO" id="GO:0036503">
    <property type="term" value="P:ERAD pathway"/>
    <property type="evidence" value="ECO:0007669"/>
    <property type="project" value="TreeGrafter"/>
</dbReference>
<evidence type="ECO:0000256" key="9">
    <source>
        <dbReference type="ARBA" id="ARBA00023136"/>
    </source>
</evidence>
<name>A0A8S0RTG0_OLEEU</name>
<dbReference type="Gramene" id="OE9A050283T1">
    <property type="protein sequence ID" value="OE9A050283C1"/>
    <property type="gene ID" value="OE9A050283"/>
</dbReference>
<comment type="caution">
    <text evidence="11">The sequence shown here is derived from an EMBL/GenBank/DDBJ whole genome shotgun (WGS) entry which is preliminary data.</text>
</comment>
<feature type="region of interest" description="Disordered" evidence="10">
    <location>
        <begin position="1"/>
        <end position="73"/>
    </location>
</feature>
<keyword evidence="7" id="KW-0833">Ubl conjugation pathway</keyword>
<keyword evidence="6" id="KW-0812">Transmembrane</keyword>
<dbReference type="EMBL" id="CACTIH010003728">
    <property type="protein sequence ID" value="CAA2983384.1"/>
    <property type="molecule type" value="Genomic_DNA"/>
</dbReference>
<evidence type="ECO:0000256" key="1">
    <source>
        <dbReference type="ARBA" id="ARBA00000900"/>
    </source>
</evidence>
<dbReference type="GO" id="GO:0061630">
    <property type="term" value="F:ubiquitin protein ligase activity"/>
    <property type="evidence" value="ECO:0007669"/>
    <property type="project" value="UniProtKB-EC"/>
</dbReference>
<evidence type="ECO:0000256" key="10">
    <source>
        <dbReference type="SAM" id="MobiDB-lite"/>
    </source>
</evidence>
<evidence type="ECO:0000313" key="12">
    <source>
        <dbReference type="Proteomes" id="UP000594638"/>
    </source>
</evidence>
<evidence type="ECO:0000256" key="4">
    <source>
        <dbReference type="ARBA" id="ARBA00012483"/>
    </source>
</evidence>
<protein>
    <recommendedName>
        <fullName evidence="4">RING-type E3 ubiquitin transferase</fullName>
        <ecNumber evidence="4">2.3.2.27</ecNumber>
    </recommendedName>
</protein>
<evidence type="ECO:0000256" key="7">
    <source>
        <dbReference type="ARBA" id="ARBA00022786"/>
    </source>
</evidence>
<dbReference type="PANTHER" id="PTHR13145">
    <property type="entry name" value="SSM4 PROTEIN"/>
    <property type="match status" value="1"/>
</dbReference>
<feature type="compositionally biased region" description="Polar residues" evidence="10">
    <location>
        <begin position="16"/>
        <end position="27"/>
    </location>
</feature>